<dbReference type="Pfam" id="PF06580">
    <property type="entry name" value="His_kinase"/>
    <property type="match status" value="1"/>
</dbReference>
<keyword evidence="3" id="KW-0808">Transferase</keyword>
<accession>A0A3E1NRV6</accession>
<dbReference type="OrthoDB" id="9809908at2"/>
<dbReference type="GO" id="GO:0000155">
    <property type="term" value="F:phosphorelay sensor kinase activity"/>
    <property type="evidence" value="ECO:0007669"/>
    <property type="project" value="InterPro"/>
</dbReference>
<dbReference type="EMBL" id="QTJV01000020">
    <property type="protein sequence ID" value="RFM30681.1"/>
    <property type="molecule type" value="Genomic_DNA"/>
</dbReference>
<evidence type="ECO:0000256" key="1">
    <source>
        <dbReference type="SAM" id="Phobius"/>
    </source>
</evidence>
<feature type="transmembrane region" description="Helical" evidence="1">
    <location>
        <begin position="12"/>
        <end position="30"/>
    </location>
</feature>
<name>A0A3E1NRV6_9BACT</name>
<sequence length="324" mass="37642">MQQKIKQIFGISHPLIWLSALCIGILASIPKFLRLHIATWEMLIDVSVAGTYSLFVWYYNLYFLPRNHQYRFAKSLALGIVVMTILVLIHQLIFPHYNMPSMMLMFHFRGLIINFTIYLFLFLLYQQYQNRQINMELLEAQFDLLKQQVNPHFIFNSLNTLKSMVDLQDKHASEFIVMLSEFYRASLDKKQAALIPLATELQTLHTYIYLLQARFEDGLKLEIDVPVEGLLIPPFTLQMLVENCIKHNIVSLDEPLHIRVYSTATHIIVENNLQLKRPSGPSTHTGLNNINKRYQHLGKGNIDSSSTTTHFIVKLPLIYADIDH</sequence>
<dbReference type="AlphaFoldDB" id="A0A3E1NRV6"/>
<protein>
    <submittedName>
        <fullName evidence="3">Histidine kinase</fullName>
    </submittedName>
</protein>
<reference evidence="3 4" key="1">
    <citation type="submission" date="2018-08" db="EMBL/GenBank/DDBJ databases">
        <title>Chitinophaga sp. K20C18050901, a novel bacterium isolated from forest soil.</title>
        <authorList>
            <person name="Wang C."/>
        </authorList>
    </citation>
    <scope>NUCLEOTIDE SEQUENCE [LARGE SCALE GENOMIC DNA]</scope>
    <source>
        <strain evidence="3 4">K20C18050901</strain>
    </source>
</reference>
<dbReference type="PANTHER" id="PTHR34220">
    <property type="entry name" value="SENSOR HISTIDINE KINASE YPDA"/>
    <property type="match status" value="1"/>
</dbReference>
<dbReference type="RefSeq" id="WP_116857614.1">
    <property type="nucleotide sequence ID" value="NZ_QTJV01000020.1"/>
</dbReference>
<dbReference type="GO" id="GO:0016020">
    <property type="term" value="C:membrane"/>
    <property type="evidence" value="ECO:0007669"/>
    <property type="project" value="InterPro"/>
</dbReference>
<evidence type="ECO:0000313" key="4">
    <source>
        <dbReference type="Proteomes" id="UP000261174"/>
    </source>
</evidence>
<dbReference type="InterPro" id="IPR010559">
    <property type="entry name" value="Sig_transdc_His_kin_internal"/>
</dbReference>
<dbReference type="Proteomes" id="UP000261174">
    <property type="component" value="Unassembled WGS sequence"/>
</dbReference>
<feature type="transmembrane region" description="Helical" evidence="1">
    <location>
        <begin position="76"/>
        <end position="94"/>
    </location>
</feature>
<feature type="domain" description="Signal transduction histidine kinase internal region" evidence="2">
    <location>
        <begin position="140"/>
        <end position="218"/>
    </location>
</feature>
<keyword evidence="1" id="KW-1133">Transmembrane helix</keyword>
<organism evidence="3 4">
    <name type="scientific">Chitinophaga silvisoli</name>
    <dbReference type="NCBI Taxonomy" id="2291814"/>
    <lineage>
        <taxon>Bacteria</taxon>
        <taxon>Pseudomonadati</taxon>
        <taxon>Bacteroidota</taxon>
        <taxon>Chitinophagia</taxon>
        <taxon>Chitinophagales</taxon>
        <taxon>Chitinophagaceae</taxon>
        <taxon>Chitinophaga</taxon>
    </lineage>
</organism>
<comment type="caution">
    <text evidence="3">The sequence shown here is derived from an EMBL/GenBank/DDBJ whole genome shotgun (WGS) entry which is preliminary data.</text>
</comment>
<evidence type="ECO:0000259" key="2">
    <source>
        <dbReference type="Pfam" id="PF06580"/>
    </source>
</evidence>
<proteinExistence type="predicted"/>
<feature type="transmembrane region" description="Helical" evidence="1">
    <location>
        <begin position="106"/>
        <end position="125"/>
    </location>
</feature>
<feature type="transmembrane region" description="Helical" evidence="1">
    <location>
        <begin position="42"/>
        <end position="64"/>
    </location>
</feature>
<dbReference type="PANTHER" id="PTHR34220:SF7">
    <property type="entry name" value="SENSOR HISTIDINE KINASE YPDA"/>
    <property type="match status" value="1"/>
</dbReference>
<keyword evidence="4" id="KW-1185">Reference proteome</keyword>
<evidence type="ECO:0000313" key="3">
    <source>
        <dbReference type="EMBL" id="RFM30681.1"/>
    </source>
</evidence>
<dbReference type="InterPro" id="IPR050640">
    <property type="entry name" value="Bact_2-comp_sensor_kinase"/>
</dbReference>
<gene>
    <name evidence="3" type="ORF">DXN04_32590</name>
</gene>
<keyword evidence="1" id="KW-0472">Membrane</keyword>
<keyword evidence="1" id="KW-0812">Transmembrane</keyword>
<keyword evidence="3" id="KW-0418">Kinase</keyword>